<organism evidence="1 2">
    <name type="scientific">Paenibacillus alvei</name>
    <name type="common">Bacillus alvei</name>
    <dbReference type="NCBI Taxonomy" id="44250"/>
    <lineage>
        <taxon>Bacteria</taxon>
        <taxon>Bacillati</taxon>
        <taxon>Bacillota</taxon>
        <taxon>Bacilli</taxon>
        <taxon>Bacillales</taxon>
        <taxon>Paenibacillaceae</taxon>
        <taxon>Paenibacillus</taxon>
    </lineage>
</organism>
<dbReference type="AlphaFoldDB" id="A0A383R807"/>
<accession>A0A383R807</accession>
<evidence type="ECO:0000313" key="1">
    <source>
        <dbReference type="EMBL" id="SYX83078.1"/>
    </source>
</evidence>
<evidence type="ECO:0000313" key="2">
    <source>
        <dbReference type="Proteomes" id="UP000304148"/>
    </source>
</evidence>
<dbReference type="EMBL" id="LS992241">
    <property type="protein sequence ID" value="SYX83078.1"/>
    <property type="molecule type" value="Genomic_DNA"/>
</dbReference>
<dbReference type="Proteomes" id="UP000304148">
    <property type="component" value="Chromosome"/>
</dbReference>
<protein>
    <submittedName>
        <fullName evidence="1">Uncharacterized protein</fullName>
    </submittedName>
</protein>
<sequence>MYRQVEKHIDIAKEHNIPVGTLQKWVGQDRQFRDEAYGWRAYHGADFTSG</sequence>
<gene>
    <name evidence="1" type="ORF">PBLR_11500</name>
</gene>
<name>A0A383R807_PAEAL</name>
<reference evidence="2" key="1">
    <citation type="submission" date="2018-08" db="EMBL/GenBank/DDBJ databases">
        <authorList>
            <person name="Chevrot R."/>
        </authorList>
    </citation>
    <scope>NUCLEOTIDE SEQUENCE [LARGE SCALE GENOMIC DNA]</scope>
</reference>
<proteinExistence type="predicted"/>